<gene>
    <name evidence="12" type="ORF">SAY87_029635</name>
</gene>
<keyword evidence="5" id="KW-0862">Zinc</keyword>
<evidence type="ECO:0000256" key="10">
    <source>
        <dbReference type="SAM" id="MobiDB-lite"/>
    </source>
</evidence>
<keyword evidence="2" id="KW-0479">Metal-binding</keyword>
<keyword evidence="4 9" id="KW-0863">Zinc-finger</keyword>
<dbReference type="GO" id="GO:0008270">
    <property type="term" value="F:zinc ion binding"/>
    <property type="evidence" value="ECO:0007669"/>
    <property type="project" value="UniProtKB-KW"/>
</dbReference>
<evidence type="ECO:0000256" key="8">
    <source>
        <dbReference type="ARBA" id="ARBA00023242"/>
    </source>
</evidence>
<dbReference type="Proteomes" id="UP001345219">
    <property type="component" value="Chromosome 23"/>
</dbReference>
<keyword evidence="3" id="KW-0677">Repeat</keyword>
<keyword evidence="8" id="KW-0539">Nucleus</keyword>
<keyword evidence="13" id="KW-1185">Reference proteome</keyword>
<dbReference type="PROSITE" id="PS00028">
    <property type="entry name" value="ZINC_FINGER_C2H2_1"/>
    <property type="match status" value="2"/>
</dbReference>
<evidence type="ECO:0000256" key="3">
    <source>
        <dbReference type="ARBA" id="ARBA00022737"/>
    </source>
</evidence>
<sequence>MEEAPEESVLIAIPSIAPPKRKRTRRHRGQPPFPLPVIEEKASKIGLLLSTESSEVTQGDGMVNEEEDMAHCLILLARGQFRGGKEEEQEQDANNDGDGDGDEHGYKFRSKRLLETGESVYQCQTCDKVFPSFQALGGHRANHKKSKMGTQLLPRPSPVSAMDYEDALPLPLMRIKRNSCDSTSKQLPKLHECLICGAEFSSGQALGGHMRRHRALMTDPAPAPLTPKAPESEKSLQPRSKAPLSLQLDLNLPAPEDDGLPINSRDQERRERSSHVFSFPPTLVGCHY</sequence>
<dbReference type="PANTHER" id="PTHR26374:SF456">
    <property type="entry name" value="ZINC FINGER PROTEIN ZAT5-LIKE"/>
    <property type="match status" value="1"/>
</dbReference>
<dbReference type="SMART" id="SM00355">
    <property type="entry name" value="ZnF_C2H2"/>
    <property type="match status" value="2"/>
</dbReference>
<protein>
    <recommendedName>
        <fullName evidence="11">C2H2-type domain-containing protein</fullName>
    </recommendedName>
</protein>
<dbReference type="GO" id="GO:0005634">
    <property type="term" value="C:nucleus"/>
    <property type="evidence" value="ECO:0007669"/>
    <property type="project" value="UniProtKB-SubCell"/>
</dbReference>
<keyword evidence="7" id="KW-0804">Transcription</keyword>
<evidence type="ECO:0000256" key="7">
    <source>
        <dbReference type="ARBA" id="ARBA00023163"/>
    </source>
</evidence>
<feature type="region of interest" description="Disordered" evidence="10">
    <location>
        <begin position="1"/>
        <end position="36"/>
    </location>
</feature>
<feature type="compositionally biased region" description="Basic residues" evidence="10">
    <location>
        <begin position="19"/>
        <end position="29"/>
    </location>
</feature>
<evidence type="ECO:0000256" key="2">
    <source>
        <dbReference type="ARBA" id="ARBA00022723"/>
    </source>
</evidence>
<feature type="domain" description="C2H2-type" evidence="11">
    <location>
        <begin position="191"/>
        <end position="218"/>
    </location>
</feature>
<keyword evidence="6" id="KW-0805">Transcription regulation</keyword>
<evidence type="ECO:0000256" key="9">
    <source>
        <dbReference type="PROSITE-ProRule" id="PRU00042"/>
    </source>
</evidence>
<dbReference type="Gene3D" id="3.30.160.60">
    <property type="entry name" value="Classic Zinc Finger"/>
    <property type="match status" value="1"/>
</dbReference>
<dbReference type="InterPro" id="IPR013087">
    <property type="entry name" value="Znf_C2H2_type"/>
</dbReference>
<evidence type="ECO:0000256" key="1">
    <source>
        <dbReference type="ARBA" id="ARBA00004123"/>
    </source>
</evidence>
<proteinExistence type="predicted"/>
<reference evidence="12 13" key="1">
    <citation type="journal article" date="2023" name="Hortic Res">
        <title>Pangenome of water caltrop reveals structural variations and asymmetric subgenome divergence after allopolyploidization.</title>
        <authorList>
            <person name="Zhang X."/>
            <person name="Chen Y."/>
            <person name="Wang L."/>
            <person name="Yuan Y."/>
            <person name="Fang M."/>
            <person name="Shi L."/>
            <person name="Lu R."/>
            <person name="Comes H.P."/>
            <person name="Ma Y."/>
            <person name="Chen Y."/>
            <person name="Huang G."/>
            <person name="Zhou Y."/>
            <person name="Zheng Z."/>
            <person name="Qiu Y."/>
        </authorList>
    </citation>
    <scope>NUCLEOTIDE SEQUENCE [LARGE SCALE GENOMIC DNA]</scope>
    <source>
        <tissue evidence="12">Roots</tissue>
    </source>
</reference>
<feature type="domain" description="C2H2-type" evidence="11">
    <location>
        <begin position="121"/>
        <end position="148"/>
    </location>
</feature>
<evidence type="ECO:0000313" key="13">
    <source>
        <dbReference type="Proteomes" id="UP001345219"/>
    </source>
</evidence>
<dbReference type="PROSITE" id="PS50157">
    <property type="entry name" value="ZINC_FINGER_C2H2_2"/>
    <property type="match status" value="2"/>
</dbReference>
<evidence type="ECO:0000313" key="12">
    <source>
        <dbReference type="EMBL" id="KAK4761751.1"/>
    </source>
</evidence>
<organism evidence="12 13">
    <name type="scientific">Trapa incisa</name>
    <dbReference type="NCBI Taxonomy" id="236973"/>
    <lineage>
        <taxon>Eukaryota</taxon>
        <taxon>Viridiplantae</taxon>
        <taxon>Streptophyta</taxon>
        <taxon>Embryophyta</taxon>
        <taxon>Tracheophyta</taxon>
        <taxon>Spermatophyta</taxon>
        <taxon>Magnoliopsida</taxon>
        <taxon>eudicotyledons</taxon>
        <taxon>Gunneridae</taxon>
        <taxon>Pentapetalae</taxon>
        <taxon>rosids</taxon>
        <taxon>malvids</taxon>
        <taxon>Myrtales</taxon>
        <taxon>Lythraceae</taxon>
        <taxon>Trapa</taxon>
    </lineage>
</organism>
<dbReference type="EMBL" id="JAXIOK010000009">
    <property type="protein sequence ID" value="KAK4761751.1"/>
    <property type="molecule type" value="Genomic_DNA"/>
</dbReference>
<feature type="compositionally biased region" description="Acidic residues" evidence="10">
    <location>
        <begin position="87"/>
        <end position="101"/>
    </location>
</feature>
<comment type="caution">
    <text evidence="12">The sequence shown here is derived from an EMBL/GenBank/DDBJ whole genome shotgun (WGS) entry which is preliminary data.</text>
</comment>
<feature type="region of interest" description="Disordered" evidence="10">
    <location>
        <begin position="83"/>
        <end position="106"/>
    </location>
</feature>
<dbReference type="SUPFAM" id="SSF57667">
    <property type="entry name" value="beta-beta-alpha zinc fingers"/>
    <property type="match status" value="1"/>
</dbReference>
<name>A0AAN7KD05_9MYRT</name>
<feature type="region of interest" description="Disordered" evidence="10">
    <location>
        <begin position="219"/>
        <end position="276"/>
    </location>
</feature>
<dbReference type="Pfam" id="PF13912">
    <property type="entry name" value="zf-C2H2_6"/>
    <property type="match status" value="2"/>
</dbReference>
<accession>A0AAN7KD05</accession>
<comment type="subcellular location">
    <subcellularLocation>
        <location evidence="1">Nucleus</location>
    </subcellularLocation>
</comment>
<evidence type="ECO:0000256" key="5">
    <source>
        <dbReference type="ARBA" id="ARBA00022833"/>
    </source>
</evidence>
<dbReference type="AlphaFoldDB" id="A0AAN7KD05"/>
<feature type="compositionally biased region" description="Basic and acidic residues" evidence="10">
    <location>
        <begin position="265"/>
        <end position="274"/>
    </location>
</feature>
<dbReference type="InterPro" id="IPR036236">
    <property type="entry name" value="Znf_C2H2_sf"/>
</dbReference>
<evidence type="ECO:0000256" key="6">
    <source>
        <dbReference type="ARBA" id="ARBA00023015"/>
    </source>
</evidence>
<dbReference type="PANTHER" id="PTHR26374">
    <property type="entry name" value="ZINC FINGER PROTEIN ZAT5"/>
    <property type="match status" value="1"/>
</dbReference>
<evidence type="ECO:0000256" key="4">
    <source>
        <dbReference type="ARBA" id="ARBA00022771"/>
    </source>
</evidence>
<evidence type="ECO:0000259" key="11">
    <source>
        <dbReference type="PROSITE" id="PS50157"/>
    </source>
</evidence>